<gene>
    <name evidence="2" type="ORF">SAMN05216225_100423</name>
</gene>
<dbReference type="AlphaFoldDB" id="A0A1M5E909"/>
<keyword evidence="1" id="KW-0472">Membrane</keyword>
<evidence type="ECO:0000313" key="3">
    <source>
        <dbReference type="Proteomes" id="UP000183988"/>
    </source>
</evidence>
<keyword evidence="1" id="KW-0812">Transmembrane</keyword>
<organism evidence="2 3">
    <name type="scientific">Ornithinibacillus halophilus</name>
    <dbReference type="NCBI Taxonomy" id="930117"/>
    <lineage>
        <taxon>Bacteria</taxon>
        <taxon>Bacillati</taxon>
        <taxon>Bacillota</taxon>
        <taxon>Bacilli</taxon>
        <taxon>Bacillales</taxon>
        <taxon>Bacillaceae</taxon>
        <taxon>Ornithinibacillus</taxon>
    </lineage>
</organism>
<protein>
    <submittedName>
        <fullName evidence="2">Uncharacterized protein</fullName>
    </submittedName>
</protein>
<dbReference type="InterPro" id="IPR029058">
    <property type="entry name" value="AB_hydrolase_fold"/>
</dbReference>
<name>A0A1M5E909_9BACI</name>
<reference evidence="2 3" key="1">
    <citation type="submission" date="2016-11" db="EMBL/GenBank/DDBJ databases">
        <authorList>
            <person name="Jaros S."/>
            <person name="Januszkiewicz K."/>
            <person name="Wedrychowicz H."/>
        </authorList>
    </citation>
    <scope>NUCLEOTIDE SEQUENCE [LARGE SCALE GENOMIC DNA]</scope>
    <source>
        <strain evidence="2 3">IBRC-M 10683</strain>
    </source>
</reference>
<dbReference type="Proteomes" id="UP000183988">
    <property type="component" value="Unassembled WGS sequence"/>
</dbReference>
<dbReference type="STRING" id="930117.SAMN05216225_100423"/>
<keyword evidence="1" id="KW-1133">Transmembrane helix</keyword>
<dbReference type="OrthoDB" id="7335480at2"/>
<dbReference type="RefSeq" id="WP_072888248.1">
    <property type="nucleotide sequence ID" value="NZ_FQVW01000004.1"/>
</dbReference>
<evidence type="ECO:0000313" key="2">
    <source>
        <dbReference type="EMBL" id="SHF75738.1"/>
    </source>
</evidence>
<sequence>MVDNYKRYTVQYNELSSFQLPNENTPFIIDVQKQQVSFEFLIRLKQESEKAIVFGSGAYDATSELEPPIFQRHKWIKHFDDNLIYYNDPTLYLGKINLGWGFGYEDRHYLMEVASILKILLDKMSIEREKTLFYGSSAGGFMSLMLAGFIKGTIALVNNPQTIVWNYYDRHVNGMFSSAHPKLTREEIIDNYAERLNVLSFYKKINFVPNIIYLQNLASDRDLTHHLNPFIVGLGQIDMGDFIDRVKVDLYYDKELGHSPLRLKESLHYIDKTIKSL</sequence>
<proteinExistence type="predicted"/>
<accession>A0A1M5E909</accession>
<feature type="transmembrane region" description="Helical" evidence="1">
    <location>
        <begin position="131"/>
        <end position="150"/>
    </location>
</feature>
<keyword evidence="3" id="KW-1185">Reference proteome</keyword>
<dbReference type="SUPFAM" id="SSF53474">
    <property type="entry name" value="alpha/beta-Hydrolases"/>
    <property type="match status" value="1"/>
</dbReference>
<dbReference type="EMBL" id="FQVW01000004">
    <property type="protein sequence ID" value="SHF75738.1"/>
    <property type="molecule type" value="Genomic_DNA"/>
</dbReference>
<evidence type="ECO:0000256" key="1">
    <source>
        <dbReference type="SAM" id="Phobius"/>
    </source>
</evidence>